<feature type="chain" id="PRO_5017237146" evidence="1">
    <location>
        <begin position="20"/>
        <end position="213"/>
    </location>
</feature>
<dbReference type="AlphaFoldDB" id="A0A1G8DLE1"/>
<evidence type="ECO:0000313" key="2">
    <source>
        <dbReference type="EMBL" id="SDH58496.1"/>
    </source>
</evidence>
<evidence type="ECO:0000313" key="3">
    <source>
        <dbReference type="Proteomes" id="UP000243588"/>
    </source>
</evidence>
<proteinExistence type="predicted"/>
<feature type="signal peptide" evidence="1">
    <location>
        <begin position="1"/>
        <end position="19"/>
    </location>
</feature>
<gene>
    <name evidence="2" type="ORF">SAMN05421818_10782</name>
</gene>
<accession>A0A1G8DLE1</accession>
<dbReference type="EMBL" id="FNDQ01000007">
    <property type="protein sequence ID" value="SDH58496.1"/>
    <property type="molecule type" value="Genomic_DNA"/>
</dbReference>
<protein>
    <submittedName>
        <fullName evidence="2">Uncharacterized protein</fullName>
    </submittedName>
</protein>
<dbReference type="STRING" id="702745.SAMN05421818_10782"/>
<keyword evidence="1" id="KW-0732">Signal</keyword>
<dbReference type="Proteomes" id="UP000243588">
    <property type="component" value="Unassembled WGS sequence"/>
</dbReference>
<organism evidence="2 3">
    <name type="scientific">Myroides phaeus</name>
    <dbReference type="NCBI Taxonomy" id="702745"/>
    <lineage>
        <taxon>Bacteria</taxon>
        <taxon>Pseudomonadati</taxon>
        <taxon>Bacteroidota</taxon>
        <taxon>Flavobacteriia</taxon>
        <taxon>Flavobacteriales</taxon>
        <taxon>Flavobacteriaceae</taxon>
        <taxon>Myroides</taxon>
    </lineage>
</organism>
<keyword evidence="3" id="KW-1185">Reference proteome</keyword>
<dbReference type="RefSeq" id="WP_090407304.1">
    <property type="nucleotide sequence ID" value="NZ_FNDQ01000007.1"/>
</dbReference>
<sequence length="213" mass="23328">MKKIYLGFAFTLLTTLGFAQTKIGVAGANNTPDVNANAILELDAADKGLLLPRLALEKTTDATPLNEHVAGMTVYNTSKVNDVVPGFYYNDGTKWQQMVTTDNKAVKFFYMPSIVFDTSTVTANNTKEEKNLYAEYTKQFGLEGNAVGSTGAPMADKGGIPHFPNATDLYYYVTDYDNTIFDDIVIDENGKMTYKVIGTGSAYSIMNIVFVVK</sequence>
<name>A0A1G8DLE1_9FLAO</name>
<evidence type="ECO:0000256" key="1">
    <source>
        <dbReference type="SAM" id="SignalP"/>
    </source>
</evidence>
<reference evidence="3" key="1">
    <citation type="submission" date="2016-10" db="EMBL/GenBank/DDBJ databases">
        <authorList>
            <person name="Varghese N."/>
            <person name="Submissions S."/>
        </authorList>
    </citation>
    <scope>NUCLEOTIDE SEQUENCE [LARGE SCALE GENOMIC DNA]</scope>
    <source>
        <strain evidence="3">DSM 23313</strain>
    </source>
</reference>